<dbReference type="AlphaFoldDB" id="A0A9P6D8D5"/>
<keyword evidence="8" id="KW-0560">Oxidoreductase</keyword>
<evidence type="ECO:0000256" key="8">
    <source>
        <dbReference type="ARBA" id="ARBA00023002"/>
    </source>
</evidence>
<keyword evidence="15" id="KW-1185">Reference proteome</keyword>
<proteinExistence type="inferred from homology"/>
<name>A0A9P6D8D5_9AGAR</name>
<comment type="pathway">
    <text evidence="2">Cofactor biosynthesis; riboflavin biosynthesis.</text>
</comment>
<feature type="domain" description="Bacterial bifunctional deaminase-reductase C-terminal" evidence="13">
    <location>
        <begin position="41"/>
        <end position="274"/>
    </location>
</feature>
<protein>
    <recommendedName>
        <fullName evidence="5">2,5-diamino-6-ribosylamino-4(3H)-pyrimidinone 5'-phosphate reductase</fullName>
        <ecNumber evidence="4">1.1.1.302</ecNumber>
    </recommendedName>
    <alternativeName>
        <fullName evidence="10">2,5-diamino-6-(5-phospho-D-ribosylamino)pyrimidin-4(3H)-one reductase</fullName>
    </alternativeName>
    <alternativeName>
        <fullName evidence="9">2,5-diamino-6-ribitylamino-4(3H)-pyrimidinone 5'-phosphate synthase</fullName>
    </alternativeName>
</protein>
<dbReference type="OrthoDB" id="5432at2759"/>
<evidence type="ECO:0000256" key="7">
    <source>
        <dbReference type="ARBA" id="ARBA00022857"/>
    </source>
</evidence>
<dbReference type="Gene3D" id="3.40.430.10">
    <property type="entry name" value="Dihydrofolate Reductase, subunit A"/>
    <property type="match status" value="1"/>
</dbReference>
<dbReference type="SUPFAM" id="SSF53597">
    <property type="entry name" value="Dihydrofolate reductase-like"/>
    <property type="match status" value="1"/>
</dbReference>
<comment type="similarity">
    <text evidence="3">Belongs to the HTP reductase family.</text>
</comment>
<evidence type="ECO:0000256" key="9">
    <source>
        <dbReference type="ARBA" id="ARBA00030073"/>
    </source>
</evidence>
<evidence type="ECO:0000256" key="4">
    <source>
        <dbReference type="ARBA" id="ARBA00012851"/>
    </source>
</evidence>
<gene>
    <name evidence="14" type="ORF">BDN70DRAFT_870151</name>
</gene>
<dbReference type="EC" id="1.1.1.302" evidence="4"/>
<evidence type="ECO:0000256" key="5">
    <source>
        <dbReference type="ARBA" id="ARBA00015035"/>
    </source>
</evidence>
<dbReference type="GO" id="GO:0009231">
    <property type="term" value="P:riboflavin biosynthetic process"/>
    <property type="evidence" value="ECO:0007669"/>
    <property type="project" value="UniProtKB-KW"/>
</dbReference>
<evidence type="ECO:0000256" key="2">
    <source>
        <dbReference type="ARBA" id="ARBA00005104"/>
    </source>
</evidence>
<dbReference type="PANTHER" id="PTHR38011:SF7">
    <property type="entry name" value="2,5-DIAMINO-6-RIBOSYLAMINO-4(3H)-PYRIMIDINONE 5'-PHOSPHATE REDUCTASE"/>
    <property type="match status" value="1"/>
</dbReference>
<keyword evidence="6" id="KW-0686">Riboflavin biosynthesis</keyword>
<comment type="caution">
    <text evidence="14">The sequence shown here is derived from an EMBL/GenBank/DDBJ whole genome shotgun (WGS) entry which is preliminary data.</text>
</comment>
<dbReference type="Proteomes" id="UP000807469">
    <property type="component" value="Unassembled WGS sequence"/>
</dbReference>
<evidence type="ECO:0000256" key="6">
    <source>
        <dbReference type="ARBA" id="ARBA00022619"/>
    </source>
</evidence>
<evidence type="ECO:0000256" key="3">
    <source>
        <dbReference type="ARBA" id="ARBA00009723"/>
    </source>
</evidence>
<evidence type="ECO:0000259" key="13">
    <source>
        <dbReference type="Pfam" id="PF01872"/>
    </source>
</evidence>
<dbReference type="InterPro" id="IPR024072">
    <property type="entry name" value="DHFR-like_dom_sf"/>
</dbReference>
<evidence type="ECO:0000256" key="12">
    <source>
        <dbReference type="ARBA" id="ARBA00049020"/>
    </source>
</evidence>
<dbReference type="GO" id="GO:0008703">
    <property type="term" value="F:5-amino-6-(5-phosphoribosylamino)uracil reductase activity"/>
    <property type="evidence" value="ECO:0007669"/>
    <property type="project" value="InterPro"/>
</dbReference>
<accession>A0A9P6D8D5</accession>
<dbReference type="EMBL" id="MU155130">
    <property type="protein sequence ID" value="KAF9486563.1"/>
    <property type="molecule type" value="Genomic_DNA"/>
</dbReference>
<keyword evidence="7" id="KW-0521">NADP</keyword>
<evidence type="ECO:0000256" key="10">
    <source>
        <dbReference type="ARBA" id="ARBA00031630"/>
    </source>
</evidence>
<sequence length="283" mass="30388">MSVPIPDAVSATPKIIDNSNPPQFLIDALKHHGSPPPETRPHVTLTFAQSLDAKIAGARGRQLILSGTESMRMTHWMRTLHDAILVGVRTAINDDPQLNVRHLPPPPPNAPPHALPRPIIVDTHLRLPLTCKLLRNFQAHTGRRPWVLCIPHSTSDIAFADRRRALEAAGARVVDVKDPRTSDAEGMARVSAAALLQTLRELGVKSLMVEGGARIIGSFLAERDVVDALIITVAPVLVGEAGVGYDYPTTAAGDGALVPRFRAVHTEIVGNDAVVVLLPPAEP</sequence>
<evidence type="ECO:0000256" key="11">
    <source>
        <dbReference type="ARBA" id="ARBA00047550"/>
    </source>
</evidence>
<dbReference type="InterPro" id="IPR050765">
    <property type="entry name" value="Riboflavin_Biosynth_HTPR"/>
</dbReference>
<evidence type="ECO:0000313" key="15">
    <source>
        <dbReference type="Proteomes" id="UP000807469"/>
    </source>
</evidence>
<comment type="function">
    <text evidence="1">Catalyzes an early step in riboflavin biosynthesis, the NADPH-dependent reduction of the ribose side chain of 2,5-diamino-6-ribosylamino-4(3H)-pyrimidinone 5'-phosphate, yielding 2,5-diamino-6-ribitylamino-4(3H)-pyrimidinone 5'-phosphate.</text>
</comment>
<dbReference type="InterPro" id="IPR002734">
    <property type="entry name" value="RibDG_C"/>
</dbReference>
<comment type="catalytic activity">
    <reaction evidence="12">
        <text>2,5-diamino-6-(1-D-ribitylamino)pyrimidin-4(3H)-one 5'-phosphate + NADP(+) = 2,5-diamino-6-(1-D-ribosylamino)pyrimidin-4(3H)-one 5'-phosphate + NADPH + H(+)</text>
        <dbReference type="Rhea" id="RHEA:27278"/>
        <dbReference type="ChEBI" id="CHEBI:15378"/>
        <dbReference type="ChEBI" id="CHEBI:57783"/>
        <dbReference type="ChEBI" id="CHEBI:58349"/>
        <dbReference type="ChEBI" id="CHEBI:58890"/>
        <dbReference type="ChEBI" id="CHEBI:59545"/>
        <dbReference type="EC" id="1.1.1.302"/>
    </reaction>
</comment>
<dbReference type="PANTHER" id="PTHR38011">
    <property type="entry name" value="DIHYDROFOLATE REDUCTASE FAMILY PROTEIN (AFU_ORTHOLOGUE AFUA_8G06820)"/>
    <property type="match status" value="1"/>
</dbReference>
<dbReference type="Pfam" id="PF01872">
    <property type="entry name" value="RibD_C"/>
    <property type="match status" value="1"/>
</dbReference>
<evidence type="ECO:0000313" key="14">
    <source>
        <dbReference type="EMBL" id="KAF9486563.1"/>
    </source>
</evidence>
<evidence type="ECO:0000256" key="1">
    <source>
        <dbReference type="ARBA" id="ARBA00003555"/>
    </source>
</evidence>
<comment type="catalytic activity">
    <reaction evidence="11">
        <text>2,5-diamino-6-(1-D-ribitylamino)pyrimidin-4(3H)-one 5'-phosphate + NAD(+) = 2,5-diamino-6-(1-D-ribosylamino)pyrimidin-4(3H)-one 5'-phosphate + NADH + H(+)</text>
        <dbReference type="Rhea" id="RHEA:27274"/>
        <dbReference type="ChEBI" id="CHEBI:15378"/>
        <dbReference type="ChEBI" id="CHEBI:57540"/>
        <dbReference type="ChEBI" id="CHEBI:57945"/>
        <dbReference type="ChEBI" id="CHEBI:58890"/>
        <dbReference type="ChEBI" id="CHEBI:59545"/>
        <dbReference type="EC" id="1.1.1.302"/>
    </reaction>
</comment>
<reference evidence="14" key="1">
    <citation type="submission" date="2020-11" db="EMBL/GenBank/DDBJ databases">
        <authorList>
            <consortium name="DOE Joint Genome Institute"/>
            <person name="Ahrendt S."/>
            <person name="Riley R."/>
            <person name="Andreopoulos W."/>
            <person name="Labutti K."/>
            <person name="Pangilinan J."/>
            <person name="Ruiz-Duenas F.J."/>
            <person name="Barrasa J.M."/>
            <person name="Sanchez-Garcia M."/>
            <person name="Camarero S."/>
            <person name="Miyauchi S."/>
            <person name="Serrano A."/>
            <person name="Linde D."/>
            <person name="Babiker R."/>
            <person name="Drula E."/>
            <person name="Ayuso-Fernandez I."/>
            <person name="Pacheco R."/>
            <person name="Padilla G."/>
            <person name="Ferreira P."/>
            <person name="Barriuso J."/>
            <person name="Kellner H."/>
            <person name="Castanera R."/>
            <person name="Alfaro M."/>
            <person name="Ramirez L."/>
            <person name="Pisabarro A.G."/>
            <person name="Kuo A."/>
            <person name="Tritt A."/>
            <person name="Lipzen A."/>
            <person name="He G."/>
            <person name="Yan M."/>
            <person name="Ng V."/>
            <person name="Cullen D."/>
            <person name="Martin F."/>
            <person name="Rosso M.-N."/>
            <person name="Henrissat B."/>
            <person name="Hibbett D."/>
            <person name="Martinez A.T."/>
            <person name="Grigoriev I.V."/>
        </authorList>
    </citation>
    <scope>NUCLEOTIDE SEQUENCE</scope>
    <source>
        <strain evidence="14">CIRM-BRFM 674</strain>
    </source>
</reference>
<organism evidence="14 15">
    <name type="scientific">Pholiota conissans</name>
    <dbReference type="NCBI Taxonomy" id="109636"/>
    <lineage>
        <taxon>Eukaryota</taxon>
        <taxon>Fungi</taxon>
        <taxon>Dikarya</taxon>
        <taxon>Basidiomycota</taxon>
        <taxon>Agaricomycotina</taxon>
        <taxon>Agaricomycetes</taxon>
        <taxon>Agaricomycetidae</taxon>
        <taxon>Agaricales</taxon>
        <taxon>Agaricineae</taxon>
        <taxon>Strophariaceae</taxon>
        <taxon>Pholiota</taxon>
    </lineage>
</organism>